<dbReference type="KEGG" id="dpp:DICPUDRAFT_75277"/>
<feature type="domain" description="EF-hand" evidence="3">
    <location>
        <begin position="7"/>
        <end position="42"/>
    </location>
</feature>
<evidence type="ECO:0000259" key="3">
    <source>
        <dbReference type="PROSITE" id="PS50222"/>
    </source>
</evidence>
<dbReference type="PROSITE" id="PS50222">
    <property type="entry name" value="EF_HAND_2"/>
    <property type="match status" value="2"/>
</dbReference>
<protein>
    <recommendedName>
        <fullName evidence="3">EF-hand domain-containing protein</fullName>
    </recommendedName>
</protein>
<dbReference type="Gene3D" id="1.10.238.10">
    <property type="entry name" value="EF-hand"/>
    <property type="match status" value="2"/>
</dbReference>
<dbReference type="InterPro" id="IPR002048">
    <property type="entry name" value="EF_hand_dom"/>
</dbReference>
<dbReference type="VEuPathDB" id="AmoebaDB:DICPUDRAFT_75277"/>
<dbReference type="Proteomes" id="UP000001064">
    <property type="component" value="Unassembled WGS sequence"/>
</dbReference>
<dbReference type="STRING" id="5786.F0ZA73"/>
<name>F0ZA73_DICPU</name>
<dbReference type="EMBL" id="GL870962">
    <property type="protein sequence ID" value="EGC39152.1"/>
    <property type="molecule type" value="Genomic_DNA"/>
</dbReference>
<dbReference type="Pfam" id="PF13499">
    <property type="entry name" value="EF-hand_7"/>
    <property type="match status" value="1"/>
</dbReference>
<dbReference type="PROSITE" id="PS00018">
    <property type="entry name" value="EF_HAND_1"/>
    <property type="match status" value="4"/>
</dbReference>
<dbReference type="PANTHER" id="PTHR10827:SF85">
    <property type="entry name" value="CALCIUM-BINDING PROTEIN"/>
    <property type="match status" value="1"/>
</dbReference>
<dbReference type="InterPro" id="IPR011992">
    <property type="entry name" value="EF-hand-dom_pair"/>
</dbReference>
<dbReference type="RefSeq" id="XP_003284298.1">
    <property type="nucleotide sequence ID" value="XM_003284250.1"/>
</dbReference>
<keyword evidence="5" id="KW-1185">Reference proteome</keyword>
<dbReference type="GO" id="GO:0005509">
    <property type="term" value="F:calcium ion binding"/>
    <property type="evidence" value="ECO:0007669"/>
    <property type="project" value="InterPro"/>
</dbReference>
<accession>F0ZA73</accession>
<dbReference type="OrthoDB" id="20736at2759"/>
<sequence>MSTLPESVVKDVETMMSKFDKNNDRELSWDEVVERLKENKNCKDPYFAAFSMFTALDKNQDRKISLTEVQNHKLETYAKKCENIIKKDIKNVLKEYDGNKDGKITWDEVCDVFRKDPDVGEEGCENSTRYLFGSMDKNNDKVITKDELRAFSMRFNNLYPSQ</sequence>
<keyword evidence="1" id="KW-0479">Metal-binding</keyword>
<evidence type="ECO:0000313" key="5">
    <source>
        <dbReference type="Proteomes" id="UP000001064"/>
    </source>
</evidence>
<evidence type="ECO:0000256" key="2">
    <source>
        <dbReference type="ARBA" id="ARBA00022837"/>
    </source>
</evidence>
<evidence type="ECO:0000256" key="1">
    <source>
        <dbReference type="ARBA" id="ARBA00022723"/>
    </source>
</evidence>
<dbReference type="PANTHER" id="PTHR10827">
    <property type="entry name" value="RETICULOCALBIN"/>
    <property type="match status" value="1"/>
</dbReference>
<dbReference type="GeneID" id="10510203"/>
<dbReference type="SUPFAM" id="SSF47473">
    <property type="entry name" value="EF-hand"/>
    <property type="match status" value="1"/>
</dbReference>
<dbReference type="AlphaFoldDB" id="F0ZA73"/>
<keyword evidence="2" id="KW-0106">Calcium</keyword>
<evidence type="ECO:0000313" key="4">
    <source>
        <dbReference type="EMBL" id="EGC39152.1"/>
    </source>
</evidence>
<dbReference type="InParanoid" id="F0ZA73"/>
<organism evidence="4 5">
    <name type="scientific">Dictyostelium purpureum</name>
    <name type="common">Slime mold</name>
    <dbReference type="NCBI Taxonomy" id="5786"/>
    <lineage>
        <taxon>Eukaryota</taxon>
        <taxon>Amoebozoa</taxon>
        <taxon>Evosea</taxon>
        <taxon>Eumycetozoa</taxon>
        <taxon>Dictyostelia</taxon>
        <taxon>Dictyosteliales</taxon>
        <taxon>Dictyosteliaceae</taxon>
        <taxon>Dictyostelium</taxon>
    </lineage>
</organism>
<proteinExistence type="predicted"/>
<gene>
    <name evidence="4" type="ORF">DICPUDRAFT_75277</name>
</gene>
<dbReference type="eggNOG" id="ENOG502RICA">
    <property type="taxonomic scope" value="Eukaryota"/>
</dbReference>
<dbReference type="InterPro" id="IPR018247">
    <property type="entry name" value="EF_Hand_1_Ca_BS"/>
</dbReference>
<reference evidence="5" key="1">
    <citation type="journal article" date="2011" name="Genome Biol.">
        <title>Comparative genomics of the social amoebae Dictyostelium discoideum and Dictyostelium purpureum.</title>
        <authorList>
            <consortium name="US DOE Joint Genome Institute (JGI-PGF)"/>
            <person name="Sucgang R."/>
            <person name="Kuo A."/>
            <person name="Tian X."/>
            <person name="Salerno W."/>
            <person name="Parikh A."/>
            <person name="Feasley C.L."/>
            <person name="Dalin E."/>
            <person name="Tu H."/>
            <person name="Huang E."/>
            <person name="Barry K."/>
            <person name="Lindquist E."/>
            <person name="Shapiro H."/>
            <person name="Bruce D."/>
            <person name="Schmutz J."/>
            <person name="Salamov A."/>
            <person name="Fey P."/>
            <person name="Gaudet P."/>
            <person name="Anjard C."/>
            <person name="Babu M.M."/>
            <person name="Basu S."/>
            <person name="Bushmanova Y."/>
            <person name="van der Wel H."/>
            <person name="Katoh-Kurasawa M."/>
            <person name="Dinh C."/>
            <person name="Coutinho P.M."/>
            <person name="Saito T."/>
            <person name="Elias M."/>
            <person name="Schaap P."/>
            <person name="Kay R.R."/>
            <person name="Henrissat B."/>
            <person name="Eichinger L."/>
            <person name="Rivero F."/>
            <person name="Putnam N.H."/>
            <person name="West C.M."/>
            <person name="Loomis W.F."/>
            <person name="Chisholm R.L."/>
            <person name="Shaulsky G."/>
            <person name="Strassmann J.E."/>
            <person name="Queller D.C."/>
            <person name="Kuspa A."/>
            <person name="Grigoriev I.V."/>
        </authorList>
    </citation>
    <scope>NUCLEOTIDE SEQUENCE [LARGE SCALE GENOMIC DNA]</scope>
    <source>
        <strain evidence="5">QSDP1</strain>
    </source>
</reference>
<dbReference type="SMART" id="SM00054">
    <property type="entry name" value="EFh"/>
    <property type="match status" value="4"/>
</dbReference>
<feature type="domain" description="EF-hand" evidence="3">
    <location>
        <begin position="84"/>
        <end position="119"/>
    </location>
</feature>